<evidence type="ECO:0000313" key="2">
    <source>
        <dbReference type="Proteomes" id="UP000322873"/>
    </source>
</evidence>
<sequence>MEKRLFKKMRKEKRCALHSSSWAGYNGTNGHCIKWDWEHQHLDYTMAESKVLILVYYFFNIYRLMSSA</sequence>
<accession>A0A5M9J866</accession>
<name>A0A5M9J866_MONFR</name>
<gene>
    <name evidence="1" type="ORF">EYC84_009623</name>
</gene>
<evidence type="ECO:0000313" key="1">
    <source>
        <dbReference type="EMBL" id="KAA8565798.1"/>
    </source>
</evidence>
<proteinExistence type="predicted"/>
<dbReference type="Proteomes" id="UP000322873">
    <property type="component" value="Unassembled WGS sequence"/>
</dbReference>
<keyword evidence="2" id="KW-1185">Reference proteome</keyword>
<protein>
    <submittedName>
        <fullName evidence="1">Uncharacterized protein</fullName>
    </submittedName>
</protein>
<organism evidence="1 2">
    <name type="scientific">Monilinia fructicola</name>
    <name type="common">Brown rot fungus</name>
    <name type="synonym">Ciboria fructicola</name>
    <dbReference type="NCBI Taxonomy" id="38448"/>
    <lineage>
        <taxon>Eukaryota</taxon>
        <taxon>Fungi</taxon>
        <taxon>Dikarya</taxon>
        <taxon>Ascomycota</taxon>
        <taxon>Pezizomycotina</taxon>
        <taxon>Leotiomycetes</taxon>
        <taxon>Helotiales</taxon>
        <taxon>Sclerotiniaceae</taxon>
        <taxon>Monilinia</taxon>
    </lineage>
</organism>
<comment type="caution">
    <text evidence="1">The sequence shown here is derived from an EMBL/GenBank/DDBJ whole genome shotgun (WGS) entry which is preliminary data.</text>
</comment>
<dbReference type="EMBL" id="VICG01000013">
    <property type="protein sequence ID" value="KAA8565798.1"/>
    <property type="molecule type" value="Genomic_DNA"/>
</dbReference>
<dbReference type="AlphaFoldDB" id="A0A5M9J866"/>
<reference evidence="1 2" key="1">
    <citation type="submission" date="2019-06" db="EMBL/GenBank/DDBJ databases">
        <title>Genome Sequence of the Brown Rot Fungal Pathogen Monilinia fructicola.</title>
        <authorList>
            <person name="De Miccolis Angelini R.M."/>
            <person name="Landi L."/>
            <person name="Abate D."/>
            <person name="Pollastro S."/>
            <person name="Romanazzi G."/>
            <person name="Faretra F."/>
        </authorList>
    </citation>
    <scope>NUCLEOTIDE SEQUENCE [LARGE SCALE GENOMIC DNA]</scope>
    <source>
        <strain evidence="1 2">Mfrc123</strain>
    </source>
</reference>